<reference evidence="2 3" key="1">
    <citation type="submission" date="2018-08" db="EMBL/GenBank/DDBJ databases">
        <title>A genome reference for cultivated species of the human gut microbiota.</title>
        <authorList>
            <person name="Zou Y."/>
            <person name="Xue W."/>
            <person name="Luo G."/>
        </authorList>
    </citation>
    <scope>NUCLEOTIDE SEQUENCE [LARGE SCALE GENOMIC DNA]</scope>
    <source>
        <strain evidence="2 3">AF14-26</strain>
    </source>
</reference>
<feature type="domain" description="DUF7833" evidence="1">
    <location>
        <begin position="178"/>
        <end position="233"/>
    </location>
</feature>
<dbReference type="InterPro" id="IPR057155">
    <property type="entry name" value="DUF7833"/>
</dbReference>
<sequence>MEGWIKLHRQILDSDLWTDEKFTRGQAWVDLLMVACHKESSFRKRGIKVYLKRGQVGKSLDELSKRWRWSIGKVKRFLLELENETQIIIDNNNVNQIITIVNYNKYQTDNNANNNTDDYTNNIANRNANDNADEMQNDMQINMQTEMQTETYKNDKNITPTHAYMREAETDLENCFNALSNDAIWYESFCMNNHLTLQQFADYLKQFFVELQNRGETSKSEKDAKHHFASWYKLNKNRNNETDRKHSKADKTRNLVTELAAYSEGGTSSLPDEEVLNW</sequence>
<organism evidence="2 3">
    <name type="scientific">Bacteroides fragilis</name>
    <dbReference type="NCBI Taxonomy" id="817"/>
    <lineage>
        <taxon>Bacteria</taxon>
        <taxon>Pseudomonadati</taxon>
        <taxon>Bacteroidota</taxon>
        <taxon>Bacteroidia</taxon>
        <taxon>Bacteroidales</taxon>
        <taxon>Bacteroidaceae</taxon>
        <taxon>Bacteroides</taxon>
    </lineage>
</organism>
<dbReference type="EMBL" id="QRZH01000003">
    <property type="protein sequence ID" value="RGV57663.1"/>
    <property type="molecule type" value="Genomic_DNA"/>
</dbReference>
<dbReference type="Pfam" id="PF25200">
    <property type="entry name" value="DUF7833"/>
    <property type="match status" value="1"/>
</dbReference>
<gene>
    <name evidence="2" type="ORF">DWW08_04595</name>
</gene>
<dbReference type="Proteomes" id="UP000286270">
    <property type="component" value="Unassembled WGS sequence"/>
</dbReference>
<evidence type="ECO:0000259" key="1">
    <source>
        <dbReference type="Pfam" id="PF25200"/>
    </source>
</evidence>
<proteinExistence type="predicted"/>
<comment type="caution">
    <text evidence="2">The sequence shown here is derived from an EMBL/GenBank/DDBJ whole genome shotgun (WGS) entry which is preliminary data.</text>
</comment>
<name>A0A412YJR1_BACFG</name>
<protein>
    <recommendedName>
        <fullName evidence="1">DUF7833 domain-containing protein</fullName>
    </recommendedName>
</protein>
<evidence type="ECO:0000313" key="3">
    <source>
        <dbReference type="Proteomes" id="UP000286270"/>
    </source>
</evidence>
<evidence type="ECO:0000313" key="2">
    <source>
        <dbReference type="EMBL" id="RGV57663.1"/>
    </source>
</evidence>
<dbReference type="RefSeq" id="WP_122141897.1">
    <property type="nucleotide sequence ID" value="NZ_JAFKPQ010000002.1"/>
</dbReference>
<accession>A0A412YJR1</accession>
<dbReference type="AlphaFoldDB" id="A0A412YJR1"/>